<evidence type="ECO:0000313" key="2">
    <source>
        <dbReference type="Proteomes" id="UP000008792"/>
    </source>
</evidence>
<dbReference type="InParanoid" id="A0A0Q9WCJ5"/>
<proteinExistence type="predicted"/>
<reference evidence="1 2" key="1">
    <citation type="journal article" date="2007" name="Nature">
        <title>Evolution of genes and genomes on the Drosophila phylogeny.</title>
        <authorList>
            <consortium name="Drosophila 12 Genomes Consortium"/>
            <person name="Clark A.G."/>
            <person name="Eisen M.B."/>
            <person name="Smith D.R."/>
            <person name="Bergman C.M."/>
            <person name="Oliver B."/>
            <person name="Markow T.A."/>
            <person name="Kaufman T.C."/>
            <person name="Kellis M."/>
            <person name="Gelbart W."/>
            <person name="Iyer V.N."/>
            <person name="Pollard D.A."/>
            <person name="Sackton T.B."/>
            <person name="Larracuente A.M."/>
            <person name="Singh N.D."/>
            <person name="Abad J.P."/>
            <person name="Abt D.N."/>
            <person name="Adryan B."/>
            <person name="Aguade M."/>
            <person name="Akashi H."/>
            <person name="Anderson W.W."/>
            <person name="Aquadro C.F."/>
            <person name="Ardell D.H."/>
            <person name="Arguello R."/>
            <person name="Artieri C.G."/>
            <person name="Barbash D.A."/>
            <person name="Barker D."/>
            <person name="Barsanti P."/>
            <person name="Batterham P."/>
            <person name="Batzoglou S."/>
            <person name="Begun D."/>
            <person name="Bhutkar A."/>
            <person name="Blanco E."/>
            <person name="Bosak S.A."/>
            <person name="Bradley R.K."/>
            <person name="Brand A.D."/>
            <person name="Brent M.R."/>
            <person name="Brooks A.N."/>
            <person name="Brown R.H."/>
            <person name="Butlin R.K."/>
            <person name="Caggese C."/>
            <person name="Calvi B.R."/>
            <person name="Bernardo de Carvalho A."/>
            <person name="Caspi A."/>
            <person name="Castrezana S."/>
            <person name="Celniker S.E."/>
            <person name="Chang J.L."/>
            <person name="Chapple C."/>
            <person name="Chatterji S."/>
            <person name="Chinwalla A."/>
            <person name="Civetta A."/>
            <person name="Clifton S.W."/>
            <person name="Comeron J.M."/>
            <person name="Costello J.C."/>
            <person name="Coyne J.A."/>
            <person name="Daub J."/>
            <person name="David R.G."/>
            <person name="Delcher A.L."/>
            <person name="Delehaunty K."/>
            <person name="Do C.B."/>
            <person name="Ebling H."/>
            <person name="Edwards K."/>
            <person name="Eickbush T."/>
            <person name="Evans J.D."/>
            <person name="Filipski A."/>
            <person name="Findeiss S."/>
            <person name="Freyhult E."/>
            <person name="Fulton L."/>
            <person name="Fulton R."/>
            <person name="Garcia A.C."/>
            <person name="Gardiner A."/>
            <person name="Garfield D.A."/>
            <person name="Garvin B.E."/>
            <person name="Gibson G."/>
            <person name="Gilbert D."/>
            <person name="Gnerre S."/>
            <person name="Godfrey J."/>
            <person name="Good R."/>
            <person name="Gotea V."/>
            <person name="Gravely B."/>
            <person name="Greenberg A.J."/>
            <person name="Griffiths-Jones S."/>
            <person name="Gross S."/>
            <person name="Guigo R."/>
            <person name="Gustafson E.A."/>
            <person name="Haerty W."/>
            <person name="Hahn M.W."/>
            <person name="Halligan D.L."/>
            <person name="Halpern A.L."/>
            <person name="Halter G.M."/>
            <person name="Han M.V."/>
            <person name="Heger A."/>
            <person name="Hillier L."/>
            <person name="Hinrichs A.S."/>
            <person name="Holmes I."/>
            <person name="Hoskins R.A."/>
            <person name="Hubisz M.J."/>
            <person name="Hultmark D."/>
            <person name="Huntley M.A."/>
            <person name="Jaffe D.B."/>
            <person name="Jagadeeshan S."/>
            <person name="Jeck W.R."/>
            <person name="Johnson J."/>
            <person name="Jones C.D."/>
            <person name="Jordan W.C."/>
            <person name="Karpen G.H."/>
            <person name="Kataoka E."/>
            <person name="Keightley P.D."/>
            <person name="Kheradpour P."/>
            <person name="Kirkness E.F."/>
            <person name="Koerich L.B."/>
            <person name="Kristiansen K."/>
            <person name="Kudrna D."/>
            <person name="Kulathinal R.J."/>
            <person name="Kumar S."/>
            <person name="Kwok R."/>
            <person name="Lander E."/>
            <person name="Langley C.H."/>
            <person name="Lapoint R."/>
            <person name="Lazzaro B.P."/>
            <person name="Lee S.J."/>
            <person name="Levesque L."/>
            <person name="Li R."/>
            <person name="Lin C.F."/>
            <person name="Lin M.F."/>
            <person name="Lindblad-Toh K."/>
            <person name="Llopart A."/>
            <person name="Long M."/>
            <person name="Low L."/>
            <person name="Lozovsky E."/>
            <person name="Lu J."/>
            <person name="Luo M."/>
            <person name="Machado C.A."/>
            <person name="Makalowski W."/>
            <person name="Marzo M."/>
            <person name="Matsuda M."/>
            <person name="Matzkin L."/>
            <person name="McAllister B."/>
            <person name="McBride C.S."/>
            <person name="McKernan B."/>
            <person name="McKernan K."/>
            <person name="Mendez-Lago M."/>
            <person name="Minx P."/>
            <person name="Mollenhauer M.U."/>
            <person name="Montooth K."/>
            <person name="Mount S.M."/>
            <person name="Mu X."/>
            <person name="Myers E."/>
            <person name="Negre B."/>
            <person name="Newfeld S."/>
            <person name="Nielsen R."/>
            <person name="Noor M.A."/>
            <person name="O'Grady P."/>
            <person name="Pachter L."/>
            <person name="Papaceit M."/>
            <person name="Parisi M.J."/>
            <person name="Parisi M."/>
            <person name="Parts L."/>
            <person name="Pedersen J.S."/>
            <person name="Pesole G."/>
            <person name="Phillippy A.M."/>
            <person name="Ponting C.P."/>
            <person name="Pop M."/>
            <person name="Porcelli D."/>
            <person name="Powell J.R."/>
            <person name="Prohaska S."/>
            <person name="Pruitt K."/>
            <person name="Puig M."/>
            <person name="Quesneville H."/>
            <person name="Ram K.R."/>
            <person name="Rand D."/>
            <person name="Rasmussen M.D."/>
            <person name="Reed L.K."/>
            <person name="Reenan R."/>
            <person name="Reily A."/>
            <person name="Remington K.A."/>
            <person name="Rieger T.T."/>
            <person name="Ritchie M.G."/>
            <person name="Robin C."/>
            <person name="Rogers Y.H."/>
            <person name="Rohde C."/>
            <person name="Rozas J."/>
            <person name="Rubenfield M.J."/>
            <person name="Ruiz A."/>
            <person name="Russo S."/>
            <person name="Salzberg S.L."/>
            <person name="Sanchez-Gracia A."/>
            <person name="Saranga D.J."/>
            <person name="Sato H."/>
            <person name="Schaeffer S.W."/>
            <person name="Schatz M.C."/>
            <person name="Schlenke T."/>
            <person name="Schwartz R."/>
            <person name="Segarra C."/>
            <person name="Singh R.S."/>
            <person name="Sirot L."/>
            <person name="Sirota M."/>
            <person name="Sisneros N.B."/>
            <person name="Smith C.D."/>
            <person name="Smith T.F."/>
            <person name="Spieth J."/>
            <person name="Stage D.E."/>
            <person name="Stark A."/>
            <person name="Stephan W."/>
            <person name="Strausberg R.L."/>
            <person name="Strempel S."/>
            <person name="Sturgill D."/>
            <person name="Sutton G."/>
            <person name="Sutton G.G."/>
            <person name="Tao W."/>
            <person name="Teichmann S."/>
            <person name="Tobari Y.N."/>
            <person name="Tomimura Y."/>
            <person name="Tsolas J.M."/>
            <person name="Valente V.L."/>
            <person name="Venter E."/>
            <person name="Venter J.C."/>
            <person name="Vicario S."/>
            <person name="Vieira F.G."/>
            <person name="Vilella A.J."/>
            <person name="Villasante A."/>
            <person name="Walenz B."/>
            <person name="Wang J."/>
            <person name="Wasserman M."/>
            <person name="Watts T."/>
            <person name="Wilson D."/>
            <person name="Wilson R.K."/>
            <person name="Wing R.A."/>
            <person name="Wolfner M.F."/>
            <person name="Wong A."/>
            <person name="Wong G.K."/>
            <person name="Wu C.I."/>
            <person name="Wu G."/>
            <person name="Yamamoto D."/>
            <person name="Yang H.P."/>
            <person name="Yang S.P."/>
            <person name="Yorke J.A."/>
            <person name="Yoshida K."/>
            <person name="Zdobnov E."/>
            <person name="Zhang P."/>
            <person name="Zhang Y."/>
            <person name="Zimin A.V."/>
            <person name="Baldwin J."/>
            <person name="Abdouelleil A."/>
            <person name="Abdulkadir J."/>
            <person name="Abebe A."/>
            <person name="Abera B."/>
            <person name="Abreu J."/>
            <person name="Acer S.C."/>
            <person name="Aftuck L."/>
            <person name="Alexander A."/>
            <person name="An P."/>
            <person name="Anderson E."/>
            <person name="Anderson S."/>
            <person name="Arachi H."/>
            <person name="Azer M."/>
            <person name="Bachantsang P."/>
            <person name="Barry A."/>
            <person name="Bayul T."/>
            <person name="Berlin A."/>
            <person name="Bessette D."/>
            <person name="Bloom T."/>
            <person name="Blye J."/>
            <person name="Boguslavskiy L."/>
            <person name="Bonnet C."/>
            <person name="Boukhgalter B."/>
            <person name="Bourzgui I."/>
            <person name="Brown A."/>
            <person name="Cahill P."/>
            <person name="Channer S."/>
            <person name="Cheshatsang Y."/>
            <person name="Chuda L."/>
            <person name="Citroen M."/>
            <person name="Collymore A."/>
            <person name="Cooke P."/>
            <person name="Costello M."/>
            <person name="D'Aco K."/>
            <person name="Daza R."/>
            <person name="De Haan G."/>
            <person name="DeGray S."/>
            <person name="DeMaso C."/>
            <person name="Dhargay N."/>
            <person name="Dooley K."/>
            <person name="Dooley E."/>
            <person name="Doricent M."/>
            <person name="Dorje P."/>
            <person name="Dorjee K."/>
            <person name="Dupes A."/>
            <person name="Elong R."/>
            <person name="Falk J."/>
            <person name="Farina A."/>
            <person name="Faro S."/>
            <person name="Ferguson D."/>
            <person name="Fisher S."/>
            <person name="Foley C.D."/>
            <person name="Franke A."/>
            <person name="Friedrich D."/>
            <person name="Gadbois L."/>
            <person name="Gearin G."/>
            <person name="Gearin C.R."/>
            <person name="Giannoukos G."/>
            <person name="Goode T."/>
            <person name="Graham J."/>
            <person name="Grandbois E."/>
            <person name="Grewal S."/>
            <person name="Gyaltsen K."/>
            <person name="Hafez N."/>
            <person name="Hagos B."/>
            <person name="Hall J."/>
            <person name="Henson C."/>
            <person name="Hollinger A."/>
            <person name="Honan T."/>
            <person name="Huard M.D."/>
            <person name="Hughes L."/>
            <person name="Hurhula B."/>
            <person name="Husby M.E."/>
            <person name="Kamat A."/>
            <person name="Kanga B."/>
            <person name="Kashin S."/>
            <person name="Khazanovich D."/>
            <person name="Kisner P."/>
            <person name="Lance K."/>
            <person name="Lara M."/>
            <person name="Lee W."/>
            <person name="Lennon N."/>
            <person name="Letendre F."/>
            <person name="LeVine R."/>
            <person name="Lipovsky A."/>
            <person name="Liu X."/>
            <person name="Liu J."/>
            <person name="Liu S."/>
            <person name="Lokyitsang T."/>
            <person name="Lokyitsang Y."/>
            <person name="Lubonja R."/>
            <person name="Lui A."/>
            <person name="MacDonald P."/>
            <person name="Magnisalis V."/>
            <person name="Maru K."/>
            <person name="Matthews C."/>
            <person name="McCusker W."/>
            <person name="McDonough S."/>
            <person name="Mehta T."/>
            <person name="Meldrim J."/>
            <person name="Meneus L."/>
            <person name="Mihai O."/>
            <person name="Mihalev A."/>
            <person name="Mihova T."/>
            <person name="Mittelman R."/>
            <person name="Mlenga V."/>
            <person name="Montmayeur A."/>
            <person name="Mulrain L."/>
            <person name="Navidi A."/>
            <person name="Naylor J."/>
            <person name="Negash T."/>
            <person name="Nguyen T."/>
            <person name="Nguyen N."/>
            <person name="Nicol R."/>
            <person name="Norbu C."/>
            <person name="Norbu N."/>
            <person name="Novod N."/>
            <person name="O'Neill B."/>
            <person name="Osman S."/>
            <person name="Markiewicz E."/>
            <person name="Oyono O.L."/>
            <person name="Patti C."/>
            <person name="Phunkhang P."/>
            <person name="Pierre F."/>
            <person name="Priest M."/>
            <person name="Raghuraman S."/>
            <person name="Rege F."/>
            <person name="Reyes R."/>
            <person name="Rise C."/>
            <person name="Rogov P."/>
            <person name="Ross K."/>
            <person name="Ryan E."/>
            <person name="Settipalli S."/>
            <person name="Shea T."/>
            <person name="Sherpa N."/>
            <person name="Shi L."/>
            <person name="Shih D."/>
            <person name="Sparrow T."/>
            <person name="Spaulding J."/>
            <person name="Stalker J."/>
            <person name="Stange-Thomann N."/>
            <person name="Stavropoulos S."/>
            <person name="Stone C."/>
            <person name="Strader C."/>
            <person name="Tesfaye S."/>
            <person name="Thomson T."/>
            <person name="Thoulutsang Y."/>
            <person name="Thoulutsang D."/>
            <person name="Topham K."/>
            <person name="Topping I."/>
            <person name="Tsamla T."/>
            <person name="Vassiliev H."/>
            <person name="Vo A."/>
            <person name="Wangchuk T."/>
            <person name="Wangdi T."/>
            <person name="Weiand M."/>
            <person name="Wilkinson J."/>
            <person name="Wilson A."/>
            <person name="Yadav S."/>
            <person name="Young G."/>
            <person name="Yu Q."/>
            <person name="Zembek L."/>
            <person name="Zhong D."/>
            <person name="Zimmer A."/>
            <person name="Zwirko Z."/>
            <person name="Jaffe D.B."/>
            <person name="Alvarez P."/>
            <person name="Brockman W."/>
            <person name="Butler J."/>
            <person name="Chin C."/>
            <person name="Gnerre S."/>
            <person name="Grabherr M."/>
            <person name="Kleber M."/>
            <person name="Mauceli E."/>
            <person name="MacCallum I."/>
        </authorList>
    </citation>
    <scope>NUCLEOTIDE SEQUENCE [LARGE SCALE GENOMIC DNA]</scope>
    <source>
        <strain evidence="2">Tucson 15010-1051.87</strain>
    </source>
</reference>
<evidence type="ECO:0000313" key="1">
    <source>
        <dbReference type="EMBL" id="KRF78927.1"/>
    </source>
</evidence>
<dbReference type="Proteomes" id="UP000008792">
    <property type="component" value="Unassembled WGS sequence"/>
</dbReference>
<sequence>INPNCYKELLQKKKNKKRITQKQSKTKQIEWLSGILFKLISFIPFHLKVVRSNISVSLRTAKCWALILGRFNKRKRCLITVRSL</sequence>
<protein>
    <submittedName>
        <fullName evidence="1">Uncharacterized protein</fullName>
    </submittedName>
</protein>
<dbReference type="AlphaFoldDB" id="A0A0Q9WCJ5"/>
<dbReference type="EMBL" id="CH940652">
    <property type="protein sequence ID" value="KRF78927.1"/>
    <property type="molecule type" value="Genomic_DNA"/>
</dbReference>
<gene>
    <name evidence="1" type="primary">Dvir\GJ26157</name>
    <name evidence="1" type="ORF">Dvir_GJ26157</name>
</gene>
<name>A0A0Q9WCJ5_DROVI</name>
<accession>A0A0Q9WCJ5</accession>
<keyword evidence="2" id="KW-1185">Reference proteome</keyword>
<organism evidence="1 2">
    <name type="scientific">Drosophila virilis</name>
    <name type="common">Fruit fly</name>
    <dbReference type="NCBI Taxonomy" id="7244"/>
    <lineage>
        <taxon>Eukaryota</taxon>
        <taxon>Metazoa</taxon>
        <taxon>Ecdysozoa</taxon>
        <taxon>Arthropoda</taxon>
        <taxon>Hexapoda</taxon>
        <taxon>Insecta</taxon>
        <taxon>Pterygota</taxon>
        <taxon>Neoptera</taxon>
        <taxon>Endopterygota</taxon>
        <taxon>Diptera</taxon>
        <taxon>Brachycera</taxon>
        <taxon>Muscomorpha</taxon>
        <taxon>Ephydroidea</taxon>
        <taxon>Drosophilidae</taxon>
        <taxon>Drosophila</taxon>
    </lineage>
</organism>
<feature type="non-terminal residue" evidence="1">
    <location>
        <position position="1"/>
    </location>
</feature>